<evidence type="ECO:0000313" key="1">
    <source>
        <dbReference type="EMBL" id="QXN94587.1"/>
    </source>
</evidence>
<accession>A0ABX8S027</accession>
<evidence type="ECO:0000313" key="2">
    <source>
        <dbReference type="Proteomes" id="UP000694257"/>
    </source>
</evidence>
<gene>
    <name evidence="1" type="ORF">KV110_16965</name>
</gene>
<name>A0ABX8S027_NOCIO</name>
<reference evidence="1 2" key="1">
    <citation type="submission" date="2021-07" db="EMBL/GenBank/DDBJ databases">
        <title>Whole Genome Sequence of Nocardia Iowensis.</title>
        <authorList>
            <person name="Lamm A."/>
            <person name="Collins-Fairclough A.M."/>
            <person name="Bunk B."/>
            <person name="Sproer C."/>
        </authorList>
    </citation>
    <scope>NUCLEOTIDE SEQUENCE [LARGE SCALE GENOMIC DNA]</scope>
    <source>
        <strain evidence="1 2">NRRL 5646</strain>
    </source>
</reference>
<proteinExistence type="predicted"/>
<dbReference type="EMBL" id="CP078145">
    <property type="protein sequence ID" value="QXN94587.1"/>
    <property type="molecule type" value="Genomic_DNA"/>
</dbReference>
<protein>
    <submittedName>
        <fullName evidence="1">Uncharacterized protein</fullName>
    </submittedName>
</protein>
<organism evidence="1 2">
    <name type="scientific">Nocardia iowensis</name>
    <dbReference type="NCBI Taxonomy" id="204891"/>
    <lineage>
        <taxon>Bacteria</taxon>
        <taxon>Bacillati</taxon>
        <taxon>Actinomycetota</taxon>
        <taxon>Actinomycetes</taxon>
        <taxon>Mycobacteriales</taxon>
        <taxon>Nocardiaceae</taxon>
        <taxon>Nocardia</taxon>
    </lineage>
</organism>
<sequence length="252" mass="26929">MTIDSISTRRPDLSAATLDAPAADIDLMPMSDRLEFLRCLSDIHGAALGGADSWRRLEGVVQFFGNAGLGEPGSWLSRVNATVLEAVERGIAIAIDPGADDFGNPGARAWADYLALVAVTPEPNAVARAWSWARRVSVDQGKRWAQGHGVEPTPVETRFLLIADLGNFAVANRAAVDIAVTYAGLLGPSLADIDHRGIDRLFDLGDAEATRRGCEIAYAAAIIDPRATCDRQEHRLLPVLGAMLDMLAGHHS</sequence>
<dbReference type="Proteomes" id="UP000694257">
    <property type="component" value="Chromosome"/>
</dbReference>
<dbReference type="RefSeq" id="WP_218477195.1">
    <property type="nucleotide sequence ID" value="NZ_BAABJN010000015.1"/>
</dbReference>
<keyword evidence="2" id="KW-1185">Reference proteome</keyword>